<reference evidence="8" key="1">
    <citation type="submission" date="2023-01" db="EMBL/GenBank/DDBJ databases">
        <title>Psychroserpens sp. MSW6 and Marinomonas sp. RSW2, isolated from seawater.</title>
        <authorList>
            <person name="Kristyanto S."/>
            <person name="Jung J."/>
            <person name="Kim J.M."/>
            <person name="Jeon C.O."/>
        </authorList>
    </citation>
    <scope>NUCLEOTIDE SEQUENCE</scope>
    <source>
        <strain evidence="8">RSW2</strain>
    </source>
</reference>
<dbReference type="Pfam" id="PF01810">
    <property type="entry name" value="LysE"/>
    <property type="match status" value="1"/>
</dbReference>
<evidence type="ECO:0000256" key="5">
    <source>
        <dbReference type="ARBA" id="ARBA00023136"/>
    </source>
</evidence>
<dbReference type="Proteomes" id="UP001139522">
    <property type="component" value="Unassembled WGS sequence"/>
</dbReference>
<dbReference type="RefSeq" id="WP_255894765.1">
    <property type="nucleotide sequence ID" value="NZ_JAMZEG020000001.1"/>
</dbReference>
<feature type="transmembrane region" description="Helical" evidence="6">
    <location>
        <begin position="182"/>
        <end position="199"/>
    </location>
</feature>
<feature type="transmembrane region" description="Helical" evidence="6">
    <location>
        <begin position="47"/>
        <end position="65"/>
    </location>
</feature>
<dbReference type="PANTHER" id="PTHR30086:SF20">
    <property type="entry name" value="ARGININE EXPORTER PROTEIN ARGO-RELATED"/>
    <property type="match status" value="1"/>
</dbReference>
<proteinExistence type="predicted"/>
<name>A0ABT5WGT9_9GAMM</name>
<feature type="transmembrane region" description="Helical" evidence="6">
    <location>
        <begin position="77"/>
        <end position="95"/>
    </location>
</feature>
<evidence type="ECO:0000256" key="3">
    <source>
        <dbReference type="ARBA" id="ARBA00022692"/>
    </source>
</evidence>
<accession>A0ABT5WGT9</accession>
<comment type="subcellular location">
    <subcellularLocation>
        <location evidence="1">Cell membrane</location>
        <topology evidence="1">Multi-pass membrane protein</topology>
    </subcellularLocation>
</comment>
<evidence type="ECO:0000256" key="1">
    <source>
        <dbReference type="ARBA" id="ARBA00004651"/>
    </source>
</evidence>
<keyword evidence="2" id="KW-1003">Cell membrane</keyword>
<gene>
    <name evidence="7" type="ORF">M3I01_006065</name>
    <name evidence="8" type="ORF">M3I01_012070</name>
</gene>
<keyword evidence="9" id="KW-1185">Reference proteome</keyword>
<comment type="caution">
    <text evidence="8">The sequence shown here is derived from an EMBL/GenBank/DDBJ whole genome shotgun (WGS) entry which is preliminary data.</text>
</comment>
<dbReference type="PANTHER" id="PTHR30086">
    <property type="entry name" value="ARGININE EXPORTER PROTEIN ARGO"/>
    <property type="match status" value="1"/>
</dbReference>
<keyword evidence="4 6" id="KW-1133">Transmembrane helix</keyword>
<evidence type="ECO:0000313" key="9">
    <source>
        <dbReference type="Proteomes" id="UP001139522"/>
    </source>
</evidence>
<evidence type="ECO:0000313" key="7">
    <source>
        <dbReference type="EMBL" id="MDE8602497.1"/>
    </source>
</evidence>
<evidence type="ECO:0000256" key="4">
    <source>
        <dbReference type="ARBA" id="ARBA00022989"/>
    </source>
</evidence>
<sequence length="200" mass="22199">MYTALLELAPALMLFCLISTLTPGPNNILLTHSAANFGIRKTLPHVLGIRIGMTLLHITILLGLGELFKHWPYLHQVFTFIAAGYIVYMSVKIIFAKVRNMNSKLQPMGVFQAASFQVINPKSWASLITVSSAFTLANDLFWPSALFGILMLNLATLPGTFMWMTIGKLISAKLQDPKFNQMFNAIMGILLLTTLPMILI</sequence>
<keyword evidence="5 6" id="KW-0472">Membrane</keyword>
<evidence type="ECO:0000256" key="6">
    <source>
        <dbReference type="SAM" id="Phobius"/>
    </source>
</evidence>
<protein>
    <submittedName>
        <fullName evidence="8">LysE family translocator</fullName>
    </submittedName>
</protein>
<organism evidence="8 9">
    <name type="scientific">Marinomonas maritima</name>
    <dbReference type="NCBI Taxonomy" id="2940935"/>
    <lineage>
        <taxon>Bacteria</taxon>
        <taxon>Pseudomonadati</taxon>
        <taxon>Pseudomonadota</taxon>
        <taxon>Gammaproteobacteria</taxon>
        <taxon>Oceanospirillales</taxon>
        <taxon>Oceanospirillaceae</taxon>
        <taxon>Marinomonas</taxon>
    </lineage>
</organism>
<dbReference type="EMBL" id="JAMZEG020000001">
    <property type="protein sequence ID" value="MDE8602497.1"/>
    <property type="molecule type" value="Genomic_DNA"/>
</dbReference>
<dbReference type="EMBL" id="JAMZEG020000002">
    <property type="protein sequence ID" value="MDE8603629.1"/>
    <property type="molecule type" value="Genomic_DNA"/>
</dbReference>
<evidence type="ECO:0000313" key="8">
    <source>
        <dbReference type="EMBL" id="MDE8603629.1"/>
    </source>
</evidence>
<keyword evidence="3 6" id="KW-0812">Transmembrane</keyword>
<feature type="transmembrane region" description="Helical" evidence="6">
    <location>
        <begin position="140"/>
        <end position="161"/>
    </location>
</feature>
<dbReference type="InterPro" id="IPR001123">
    <property type="entry name" value="LeuE-type"/>
</dbReference>
<evidence type="ECO:0000256" key="2">
    <source>
        <dbReference type="ARBA" id="ARBA00022475"/>
    </source>
</evidence>